<keyword evidence="2" id="KW-1185">Reference proteome</keyword>
<comment type="caution">
    <text evidence="1">The sequence shown here is derived from an EMBL/GenBank/DDBJ whole genome shotgun (WGS) entry which is preliminary data.</text>
</comment>
<accession>A0ABR2AY91</accession>
<proteinExistence type="predicted"/>
<dbReference type="Proteomes" id="UP001472677">
    <property type="component" value="Unassembled WGS sequence"/>
</dbReference>
<evidence type="ECO:0000313" key="1">
    <source>
        <dbReference type="EMBL" id="KAK8499252.1"/>
    </source>
</evidence>
<protein>
    <submittedName>
        <fullName evidence="1">Uncharacterized protein</fullName>
    </submittedName>
</protein>
<dbReference type="EMBL" id="JBBPBM010000239">
    <property type="protein sequence ID" value="KAK8499252.1"/>
    <property type="molecule type" value="Genomic_DNA"/>
</dbReference>
<gene>
    <name evidence="1" type="ORF">V6N12_076102</name>
</gene>
<organism evidence="1 2">
    <name type="scientific">Hibiscus sabdariffa</name>
    <name type="common">roselle</name>
    <dbReference type="NCBI Taxonomy" id="183260"/>
    <lineage>
        <taxon>Eukaryota</taxon>
        <taxon>Viridiplantae</taxon>
        <taxon>Streptophyta</taxon>
        <taxon>Embryophyta</taxon>
        <taxon>Tracheophyta</taxon>
        <taxon>Spermatophyta</taxon>
        <taxon>Magnoliopsida</taxon>
        <taxon>eudicotyledons</taxon>
        <taxon>Gunneridae</taxon>
        <taxon>Pentapetalae</taxon>
        <taxon>rosids</taxon>
        <taxon>malvids</taxon>
        <taxon>Malvales</taxon>
        <taxon>Malvaceae</taxon>
        <taxon>Malvoideae</taxon>
        <taxon>Hibiscus</taxon>
    </lineage>
</organism>
<evidence type="ECO:0000313" key="2">
    <source>
        <dbReference type="Proteomes" id="UP001472677"/>
    </source>
</evidence>
<name>A0ABR2AY91_9ROSI</name>
<sequence>MRFFGIWQFLPAPWPIGTRCLRHSAGRTTSLPGSDAASCLGPRNFKAKREETRSMVGPVDEAIAILLDSKPNGDQRPISPPYAWEGTNGSLSFLSLNVAKNLKVFLLLMPTDPLEEGSQGDLASDYRNILFLGNDSFSSRDAALPLLSLCLFAYLTLSRGTDADYPTMLLITSEKAFLHRSREAQEFLSKARNQPQQLASEAQSQKKNVVRSGKRIVLIVVPSVGLREGGYDGVPGNEEKKKGRVLRVIIETHTFHLMDILSVPSWTDQMTRP</sequence>
<reference evidence="1 2" key="1">
    <citation type="journal article" date="2024" name="G3 (Bethesda)">
        <title>Genome assembly of Hibiscus sabdariffa L. provides insights into metabolisms of medicinal natural products.</title>
        <authorList>
            <person name="Kim T."/>
        </authorList>
    </citation>
    <scope>NUCLEOTIDE SEQUENCE [LARGE SCALE GENOMIC DNA]</scope>
    <source>
        <strain evidence="1">TK-2024</strain>
        <tissue evidence="1">Old leaves</tissue>
    </source>
</reference>